<keyword evidence="1" id="KW-0472">Membrane</keyword>
<feature type="transmembrane region" description="Helical" evidence="1">
    <location>
        <begin position="45"/>
        <end position="63"/>
    </location>
</feature>
<sequence>MMMPTLLLTVAMMAISSSVRVFSTFSSFLLIFSPRLSMSSIPIDPIIIIIIIIIFITSEVTSVQEAS</sequence>
<dbReference type="EMBL" id="GGFL01010446">
    <property type="protein sequence ID" value="MBW74624.1"/>
    <property type="molecule type" value="Transcribed_RNA"/>
</dbReference>
<protein>
    <submittedName>
        <fullName evidence="2">Uncharacterized protein</fullName>
    </submittedName>
</protein>
<dbReference type="AlphaFoldDB" id="A0A2M4DAL2"/>
<evidence type="ECO:0000256" key="1">
    <source>
        <dbReference type="SAM" id="Phobius"/>
    </source>
</evidence>
<name>A0A2M4DAL2_ANODA</name>
<proteinExistence type="predicted"/>
<evidence type="ECO:0000313" key="2">
    <source>
        <dbReference type="EMBL" id="MBW74624.1"/>
    </source>
</evidence>
<keyword evidence="1" id="KW-1133">Transmembrane helix</keyword>
<reference evidence="2" key="1">
    <citation type="submission" date="2018-01" db="EMBL/GenBank/DDBJ databases">
        <title>An insight into the sialome of Amazonian anophelines.</title>
        <authorList>
            <person name="Ribeiro J.M."/>
            <person name="Scarpassa V."/>
            <person name="Calvo E."/>
        </authorList>
    </citation>
    <scope>NUCLEOTIDE SEQUENCE</scope>
</reference>
<keyword evidence="1" id="KW-0812">Transmembrane</keyword>
<accession>A0A2M4DAL2</accession>
<organism evidence="2">
    <name type="scientific">Anopheles darlingi</name>
    <name type="common">Mosquito</name>
    <dbReference type="NCBI Taxonomy" id="43151"/>
    <lineage>
        <taxon>Eukaryota</taxon>
        <taxon>Metazoa</taxon>
        <taxon>Ecdysozoa</taxon>
        <taxon>Arthropoda</taxon>
        <taxon>Hexapoda</taxon>
        <taxon>Insecta</taxon>
        <taxon>Pterygota</taxon>
        <taxon>Neoptera</taxon>
        <taxon>Endopterygota</taxon>
        <taxon>Diptera</taxon>
        <taxon>Nematocera</taxon>
        <taxon>Culicoidea</taxon>
        <taxon>Culicidae</taxon>
        <taxon>Anophelinae</taxon>
        <taxon>Anopheles</taxon>
    </lineage>
</organism>